<feature type="domain" description="Ribosomal RNA small subunit methyltransferase E methyltransferase" evidence="13">
    <location>
        <begin position="73"/>
        <end position="238"/>
    </location>
</feature>
<reference evidence="15 16" key="1">
    <citation type="journal article" date="2012" name="PLoS ONE">
        <title>The purine-utilizing bacterium Clostridium acidurici 9a: a genome-guided metabolic reconsideration.</title>
        <authorList>
            <person name="Hartwich K."/>
            <person name="Poehlein A."/>
            <person name="Daniel R."/>
        </authorList>
    </citation>
    <scope>NUCLEOTIDE SEQUENCE [LARGE SCALE GENOMIC DNA]</scope>
    <source>
        <strain evidence="16">ATCC 7906 / DSM 604 / BCRC 14475 / CIP 104303 / KCTC 5404 / NCIMB 10678 / 9a</strain>
    </source>
</reference>
<protein>
    <recommendedName>
        <fullName evidence="4 12">Ribosomal RNA small subunit methyltransferase E</fullName>
        <ecNumber evidence="3 12">2.1.1.193</ecNumber>
    </recommendedName>
</protein>
<dbReference type="GO" id="GO:0005737">
    <property type="term" value="C:cytoplasm"/>
    <property type="evidence" value="ECO:0007669"/>
    <property type="project" value="UniProtKB-SubCell"/>
</dbReference>
<dbReference type="AlphaFoldDB" id="K0B1K1"/>
<sequence>MHRFFVEIENIKEDYIEINDEDVKHIKNVLRLEVGDTISICDKQETDYICNISEINKNNITCMVIDKFKSKGEPPIDIVLYQGLPKSDKMELIVQKSTELGVKKIVPVMTNRTIVKIQDRKKEDKKLERWTRIAEEASKQSKRGMIPEISNIVTFKEMLDIFKGEETVIVPYESEENIGIKQVLKNCNSKKINILIGPEGGFEDEEIESLKSINCNIVTLGPRILRTETAGFTTSAIVLYELGDLGVI</sequence>
<dbReference type="NCBIfam" id="NF008692">
    <property type="entry name" value="PRK11713.1-5"/>
    <property type="match status" value="1"/>
</dbReference>
<dbReference type="Proteomes" id="UP000006094">
    <property type="component" value="Chromosome"/>
</dbReference>
<dbReference type="Pfam" id="PF04452">
    <property type="entry name" value="Methyltrans_RNA"/>
    <property type="match status" value="1"/>
</dbReference>
<evidence type="ECO:0000256" key="1">
    <source>
        <dbReference type="ARBA" id="ARBA00004496"/>
    </source>
</evidence>
<evidence type="ECO:0000256" key="4">
    <source>
        <dbReference type="ARBA" id="ARBA00013673"/>
    </source>
</evidence>
<evidence type="ECO:0000256" key="12">
    <source>
        <dbReference type="PIRNR" id="PIRNR015601"/>
    </source>
</evidence>
<dbReference type="eggNOG" id="COG1385">
    <property type="taxonomic scope" value="Bacteria"/>
</dbReference>
<dbReference type="InterPro" id="IPR046887">
    <property type="entry name" value="RsmE_PUA-like"/>
</dbReference>
<evidence type="ECO:0000313" key="16">
    <source>
        <dbReference type="Proteomes" id="UP000006094"/>
    </source>
</evidence>
<evidence type="ECO:0000256" key="8">
    <source>
        <dbReference type="ARBA" id="ARBA00022679"/>
    </source>
</evidence>
<evidence type="ECO:0000256" key="2">
    <source>
        <dbReference type="ARBA" id="ARBA00005528"/>
    </source>
</evidence>
<evidence type="ECO:0000259" key="14">
    <source>
        <dbReference type="Pfam" id="PF20260"/>
    </source>
</evidence>
<dbReference type="OrthoDB" id="9815641at2"/>
<dbReference type="InterPro" id="IPR015947">
    <property type="entry name" value="PUA-like_sf"/>
</dbReference>
<dbReference type="KEGG" id="cad:Curi_c18230"/>
<dbReference type="InterPro" id="IPR029026">
    <property type="entry name" value="tRNA_m1G_MTases_N"/>
</dbReference>
<dbReference type="InterPro" id="IPR046886">
    <property type="entry name" value="RsmE_MTase_dom"/>
</dbReference>
<dbReference type="EMBL" id="CP003326">
    <property type="protein sequence ID" value="AFS78830.1"/>
    <property type="molecule type" value="Genomic_DNA"/>
</dbReference>
<dbReference type="Pfam" id="PF20260">
    <property type="entry name" value="PUA_4"/>
    <property type="match status" value="1"/>
</dbReference>
<dbReference type="InterPro" id="IPR029028">
    <property type="entry name" value="Alpha/beta_knot_MTases"/>
</dbReference>
<name>K0B1K1_GOTA9</name>
<dbReference type="HOGENOM" id="CLU_067442_3_0_9"/>
<dbReference type="SUPFAM" id="SSF75217">
    <property type="entry name" value="alpha/beta knot"/>
    <property type="match status" value="1"/>
</dbReference>
<gene>
    <name evidence="15" type="primary">rsmE2</name>
    <name evidence="15" type="ordered locus">Curi_c18230</name>
</gene>
<keyword evidence="16" id="KW-1185">Reference proteome</keyword>
<dbReference type="PIRSF" id="PIRSF015601">
    <property type="entry name" value="MTase_slr0722"/>
    <property type="match status" value="1"/>
</dbReference>
<dbReference type="Gene3D" id="3.40.1280.10">
    <property type="match status" value="1"/>
</dbReference>
<comment type="similarity">
    <text evidence="2 12">Belongs to the RNA methyltransferase RsmE family.</text>
</comment>
<dbReference type="PANTHER" id="PTHR30027">
    <property type="entry name" value="RIBOSOMAL RNA SMALL SUBUNIT METHYLTRANSFERASE E"/>
    <property type="match status" value="1"/>
</dbReference>
<dbReference type="PANTHER" id="PTHR30027:SF3">
    <property type="entry name" value="16S RRNA (URACIL(1498)-N(3))-METHYLTRANSFERASE"/>
    <property type="match status" value="1"/>
</dbReference>
<keyword evidence="5 12" id="KW-0963">Cytoplasm</keyword>
<dbReference type="GO" id="GO:0070042">
    <property type="term" value="F:rRNA (uridine-N3-)-methyltransferase activity"/>
    <property type="evidence" value="ECO:0007669"/>
    <property type="project" value="TreeGrafter"/>
</dbReference>
<dbReference type="PATRIC" id="fig|1128398.3.peg.1873"/>
<dbReference type="CDD" id="cd18084">
    <property type="entry name" value="RsmE-like"/>
    <property type="match status" value="1"/>
</dbReference>
<comment type="catalytic activity">
    <reaction evidence="11 12">
        <text>uridine(1498) in 16S rRNA + S-adenosyl-L-methionine = N(3)-methyluridine(1498) in 16S rRNA + S-adenosyl-L-homocysteine + H(+)</text>
        <dbReference type="Rhea" id="RHEA:42920"/>
        <dbReference type="Rhea" id="RHEA-COMP:10283"/>
        <dbReference type="Rhea" id="RHEA-COMP:10284"/>
        <dbReference type="ChEBI" id="CHEBI:15378"/>
        <dbReference type="ChEBI" id="CHEBI:57856"/>
        <dbReference type="ChEBI" id="CHEBI:59789"/>
        <dbReference type="ChEBI" id="CHEBI:65315"/>
        <dbReference type="ChEBI" id="CHEBI:74502"/>
        <dbReference type="EC" id="2.1.1.193"/>
    </reaction>
</comment>
<evidence type="ECO:0000259" key="13">
    <source>
        <dbReference type="Pfam" id="PF04452"/>
    </source>
</evidence>
<evidence type="ECO:0000256" key="9">
    <source>
        <dbReference type="ARBA" id="ARBA00022691"/>
    </source>
</evidence>
<dbReference type="STRING" id="1128398.Curi_c18230"/>
<evidence type="ECO:0000256" key="7">
    <source>
        <dbReference type="ARBA" id="ARBA00022603"/>
    </source>
</evidence>
<comment type="function">
    <text evidence="10 12">Specifically methylates the N3 position of the uracil ring of uridine 1498 (m3U1498) in 16S rRNA. Acts on the fully assembled 30S ribosomal subunit.</text>
</comment>
<dbReference type="Gene3D" id="2.40.240.20">
    <property type="entry name" value="Hypothetical PUA domain-like, domain 1"/>
    <property type="match status" value="1"/>
</dbReference>
<evidence type="ECO:0000256" key="5">
    <source>
        <dbReference type="ARBA" id="ARBA00022490"/>
    </source>
</evidence>
<accession>K0B1K1</accession>
<evidence type="ECO:0000256" key="10">
    <source>
        <dbReference type="ARBA" id="ARBA00025699"/>
    </source>
</evidence>
<proteinExistence type="inferred from homology"/>
<comment type="subcellular location">
    <subcellularLocation>
        <location evidence="1 12">Cytoplasm</location>
    </subcellularLocation>
</comment>
<keyword evidence="8 12" id="KW-0808">Transferase</keyword>
<dbReference type="RefSeq" id="WP_014967966.1">
    <property type="nucleotide sequence ID" value="NC_018664.1"/>
</dbReference>
<evidence type="ECO:0000256" key="6">
    <source>
        <dbReference type="ARBA" id="ARBA00022552"/>
    </source>
</evidence>
<dbReference type="EC" id="2.1.1.193" evidence="3 12"/>
<dbReference type="SUPFAM" id="SSF88697">
    <property type="entry name" value="PUA domain-like"/>
    <property type="match status" value="1"/>
</dbReference>
<evidence type="ECO:0000256" key="11">
    <source>
        <dbReference type="ARBA" id="ARBA00047944"/>
    </source>
</evidence>
<dbReference type="GO" id="GO:0070475">
    <property type="term" value="P:rRNA base methylation"/>
    <property type="evidence" value="ECO:0007669"/>
    <property type="project" value="TreeGrafter"/>
</dbReference>
<evidence type="ECO:0000313" key="15">
    <source>
        <dbReference type="EMBL" id="AFS78830.1"/>
    </source>
</evidence>
<feature type="domain" description="Ribosomal RNA small subunit methyltransferase E PUA-like" evidence="14">
    <location>
        <begin position="18"/>
        <end position="62"/>
    </location>
</feature>
<keyword evidence="6 12" id="KW-0698">rRNA processing</keyword>
<dbReference type="InterPro" id="IPR006700">
    <property type="entry name" value="RsmE"/>
</dbReference>
<evidence type="ECO:0000256" key="3">
    <source>
        <dbReference type="ARBA" id="ARBA00012328"/>
    </source>
</evidence>
<organism evidence="15 16">
    <name type="scientific">Gottschalkia acidurici (strain ATCC 7906 / DSM 604 / BCRC 14475 / CIP 104303 / KCTC 5404 / NCIMB 10678 / 9a)</name>
    <name type="common">Clostridium acidurici</name>
    <dbReference type="NCBI Taxonomy" id="1128398"/>
    <lineage>
        <taxon>Bacteria</taxon>
        <taxon>Bacillati</taxon>
        <taxon>Bacillota</taxon>
        <taxon>Tissierellia</taxon>
        <taxon>Tissierellales</taxon>
        <taxon>Gottschalkiaceae</taxon>
        <taxon>Gottschalkia</taxon>
    </lineage>
</organism>
<keyword evidence="7 12" id="KW-0489">Methyltransferase</keyword>
<keyword evidence="9 12" id="KW-0949">S-adenosyl-L-methionine</keyword>
<dbReference type="NCBIfam" id="TIGR00046">
    <property type="entry name" value="RsmE family RNA methyltransferase"/>
    <property type="match status" value="1"/>
</dbReference>